<evidence type="ECO:0000256" key="8">
    <source>
        <dbReference type="RuleBase" id="RU363013"/>
    </source>
</evidence>
<feature type="binding site" evidence="7">
    <location>
        <begin position="236"/>
        <end position="237"/>
    </location>
    <ligand>
        <name>substrate</name>
    </ligand>
</feature>
<feature type="binding site" evidence="7">
    <location>
        <position position="176"/>
    </location>
    <ligand>
        <name>substrate</name>
    </ligand>
</feature>
<feature type="binding site" evidence="7">
    <location>
        <position position="215"/>
    </location>
    <ligand>
        <name>substrate</name>
    </ligand>
</feature>
<dbReference type="Gene3D" id="3.20.20.70">
    <property type="entry name" value="Aldolase class I"/>
    <property type="match status" value="1"/>
</dbReference>
<comment type="similarity">
    <text evidence="2 7 8">Belongs to the triosephosphate isomerase family.</text>
</comment>
<protein>
    <recommendedName>
        <fullName evidence="7 8">Triosephosphate isomerase</fullName>
        <shortName evidence="7">TIM</shortName>
        <shortName evidence="7">TPI</shortName>
        <ecNumber evidence="7 8">5.3.1.1</ecNumber>
    </recommendedName>
    <alternativeName>
        <fullName evidence="7">Triose-phosphate isomerase</fullName>
    </alternativeName>
</protein>
<evidence type="ECO:0000313" key="10">
    <source>
        <dbReference type="Proteomes" id="UP001595462"/>
    </source>
</evidence>
<dbReference type="SUPFAM" id="SSF51351">
    <property type="entry name" value="Triosephosphate isomerase (TIM)"/>
    <property type="match status" value="1"/>
</dbReference>
<reference evidence="10" key="1">
    <citation type="journal article" date="2019" name="Int. J. Syst. Evol. Microbiol.">
        <title>The Global Catalogue of Microorganisms (GCM) 10K type strain sequencing project: providing services to taxonomists for standard genome sequencing and annotation.</title>
        <authorList>
            <consortium name="The Broad Institute Genomics Platform"/>
            <consortium name="The Broad Institute Genome Sequencing Center for Infectious Disease"/>
            <person name="Wu L."/>
            <person name="Ma J."/>
        </authorList>
    </citation>
    <scope>NUCLEOTIDE SEQUENCE [LARGE SCALE GENOMIC DNA]</scope>
    <source>
        <strain evidence="10">KCTC 52640</strain>
    </source>
</reference>
<dbReference type="InterPro" id="IPR035990">
    <property type="entry name" value="TIM_sf"/>
</dbReference>
<accession>A0ABV7EVZ9</accession>
<dbReference type="EMBL" id="JBHRSS010000008">
    <property type="protein sequence ID" value="MFC3105782.1"/>
    <property type="molecule type" value="Genomic_DNA"/>
</dbReference>
<name>A0ABV7EVZ9_9GAMM</name>
<keyword evidence="5 7" id="KW-0324">Glycolysis</keyword>
<keyword evidence="10" id="KW-1185">Reference proteome</keyword>
<feature type="binding site" evidence="7">
    <location>
        <begin position="10"/>
        <end position="12"/>
    </location>
    <ligand>
        <name>substrate</name>
    </ligand>
</feature>
<dbReference type="HAMAP" id="MF_00147_B">
    <property type="entry name" value="TIM_B"/>
    <property type="match status" value="1"/>
</dbReference>
<evidence type="ECO:0000256" key="6">
    <source>
        <dbReference type="ARBA" id="ARBA00023235"/>
    </source>
</evidence>
<dbReference type="EC" id="5.3.1.1" evidence="7 8"/>
<dbReference type="CDD" id="cd00311">
    <property type="entry name" value="TIM"/>
    <property type="match status" value="1"/>
</dbReference>
<gene>
    <name evidence="7 9" type="primary">tpiA</name>
    <name evidence="9" type="ORF">ACFOSU_18080</name>
</gene>
<dbReference type="PROSITE" id="PS51440">
    <property type="entry name" value="TIM_2"/>
    <property type="match status" value="1"/>
</dbReference>
<keyword evidence="3 7" id="KW-0312">Gluconeogenesis</keyword>
<comment type="pathway">
    <text evidence="1">Carbohydrate metabolism; erythritol degradation.</text>
</comment>
<dbReference type="PANTHER" id="PTHR21139">
    <property type="entry name" value="TRIOSEPHOSPHATE ISOMERASE"/>
    <property type="match status" value="1"/>
</dbReference>
<dbReference type="InterPro" id="IPR000652">
    <property type="entry name" value="Triosephosphate_isomerase"/>
</dbReference>
<organism evidence="9 10">
    <name type="scientific">Salinisphaera aquimarina</name>
    <dbReference type="NCBI Taxonomy" id="2094031"/>
    <lineage>
        <taxon>Bacteria</taxon>
        <taxon>Pseudomonadati</taxon>
        <taxon>Pseudomonadota</taxon>
        <taxon>Gammaproteobacteria</taxon>
        <taxon>Salinisphaerales</taxon>
        <taxon>Salinisphaeraceae</taxon>
        <taxon>Salinisphaera</taxon>
    </lineage>
</organism>
<sequence length="253" mass="25942">MSRNMLIAGNWKMNADAAQVDVFVKAVGDALDGAGLAADLLVCPPMVYIERMARALSGQPVAVGAQNIAAEVEPGAFTGEVNGAMLADCRASHVIVGHSERRALYGEADAIVATKADAAAAAGLVPIVCVGETLEQREAEQTEAVLAAQIDAILSQCRAATLESMIVAYEPIWAIGTGRSATPEQAQDVHAFLRAQIANRNATLAQSVQLLYGGSVKPDNAAALFAGADVDGALVGGASLTADSFLDIARAAV</sequence>
<dbReference type="Pfam" id="PF00121">
    <property type="entry name" value="TIM"/>
    <property type="match status" value="1"/>
</dbReference>
<evidence type="ECO:0000256" key="4">
    <source>
        <dbReference type="ARBA" id="ARBA00022490"/>
    </source>
</evidence>
<dbReference type="Proteomes" id="UP001595462">
    <property type="component" value="Unassembled WGS sequence"/>
</dbReference>
<dbReference type="PANTHER" id="PTHR21139:SF42">
    <property type="entry name" value="TRIOSEPHOSPHATE ISOMERASE"/>
    <property type="match status" value="1"/>
</dbReference>
<dbReference type="InterPro" id="IPR022896">
    <property type="entry name" value="TrioseP_Isoase_bac/euk"/>
</dbReference>
<keyword evidence="6 7" id="KW-0413">Isomerase</keyword>
<dbReference type="GO" id="GO:0004807">
    <property type="term" value="F:triose-phosphate isomerase activity"/>
    <property type="evidence" value="ECO:0007669"/>
    <property type="project" value="UniProtKB-EC"/>
</dbReference>
<comment type="subcellular location">
    <subcellularLocation>
        <location evidence="7 8">Cytoplasm</location>
    </subcellularLocation>
</comment>
<comment type="caution">
    <text evidence="9">The sequence shown here is derived from an EMBL/GenBank/DDBJ whole genome shotgun (WGS) entry which is preliminary data.</text>
</comment>
<evidence type="ECO:0000256" key="3">
    <source>
        <dbReference type="ARBA" id="ARBA00022432"/>
    </source>
</evidence>
<feature type="active site" description="Proton acceptor" evidence="7">
    <location>
        <position position="170"/>
    </location>
</feature>
<evidence type="ECO:0000256" key="2">
    <source>
        <dbReference type="ARBA" id="ARBA00007422"/>
    </source>
</evidence>
<evidence type="ECO:0000313" key="9">
    <source>
        <dbReference type="EMBL" id="MFC3105782.1"/>
    </source>
</evidence>
<comment type="pathway">
    <text evidence="7 8">Carbohydrate biosynthesis; gluconeogenesis.</text>
</comment>
<comment type="function">
    <text evidence="7">Involved in the gluconeogenesis. Catalyzes stereospecifically the conversion of dihydroxyacetone phosphate (DHAP) to D-glyceraldehyde-3-phosphate (G3P).</text>
</comment>
<evidence type="ECO:0000256" key="7">
    <source>
        <dbReference type="HAMAP-Rule" id="MF_00147"/>
    </source>
</evidence>
<feature type="active site" description="Electrophile" evidence="7">
    <location>
        <position position="98"/>
    </location>
</feature>
<dbReference type="PROSITE" id="PS00171">
    <property type="entry name" value="TIM_1"/>
    <property type="match status" value="1"/>
</dbReference>
<comment type="catalytic activity">
    <reaction evidence="7 8">
        <text>D-glyceraldehyde 3-phosphate = dihydroxyacetone phosphate</text>
        <dbReference type="Rhea" id="RHEA:18585"/>
        <dbReference type="ChEBI" id="CHEBI:57642"/>
        <dbReference type="ChEBI" id="CHEBI:59776"/>
        <dbReference type="EC" id="5.3.1.1"/>
    </reaction>
</comment>
<dbReference type="InterPro" id="IPR013785">
    <property type="entry name" value="Aldolase_TIM"/>
</dbReference>
<comment type="pathway">
    <text evidence="7 8">Carbohydrate degradation; glycolysis; D-glyceraldehyde 3-phosphate from glycerone phosphate: step 1/1.</text>
</comment>
<dbReference type="RefSeq" id="WP_380691315.1">
    <property type="nucleotide sequence ID" value="NZ_JBHRSS010000008.1"/>
</dbReference>
<dbReference type="InterPro" id="IPR020861">
    <property type="entry name" value="Triosephosphate_isomerase_AS"/>
</dbReference>
<evidence type="ECO:0000256" key="1">
    <source>
        <dbReference type="ARBA" id="ARBA00004939"/>
    </source>
</evidence>
<dbReference type="NCBIfam" id="TIGR00419">
    <property type="entry name" value="tim"/>
    <property type="match status" value="1"/>
</dbReference>
<comment type="subunit">
    <text evidence="7 8">Homodimer.</text>
</comment>
<evidence type="ECO:0000256" key="5">
    <source>
        <dbReference type="ARBA" id="ARBA00023152"/>
    </source>
</evidence>
<keyword evidence="4 7" id="KW-0963">Cytoplasm</keyword>
<proteinExistence type="inferred from homology"/>